<keyword evidence="1" id="KW-0732">Signal</keyword>
<feature type="chain" id="PRO_5016680356" description="LTD domain-containing protein" evidence="1">
    <location>
        <begin position="24"/>
        <end position="303"/>
    </location>
</feature>
<dbReference type="AlphaFoldDB" id="A0A369Q9Y2"/>
<name>A0A369Q9Y2_9SPHN</name>
<dbReference type="Gene3D" id="2.60.120.260">
    <property type="entry name" value="Galactose-binding domain-like"/>
    <property type="match status" value="1"/>
</dbReference>
<evidence type="ECO:0000256" key="1">
    <source>
        <dbReference type="SAM" id="SignalP"/>
    </source>
</evidence>
<reference evidence="2 3" key="1">
    <citation type="submission" date="2018-04" db="EMBL/GenBank/DDBJ databases">
        <title>Altererythrobacter sp. HME9302 genome sequencing and assembly.</title>
        <authorList>
            <person name="Kang H."/>
            <person name="Kim H."/>
            <person name="Joh K."/>
        </authorList>
    </citation>
    <scope>NUCLEOTIDE SEQUENCE [LARGE SCALE GENOMIC DNA]</scope>
    <source>
        <strain evidence="2 3">HME9302</strain>
    </source>
</reference>
<evidence type="ECO:0000313" key="3">
    <source>
        <dbReference type="Proteomes" id="UP000253727"/>
    </source>
</evidence>
<accession>A0A369Q9Y2</accession>
<keyword evidence="3" id="KW-1185">Reference proteome</keyword>
<protein>
    <recommendedName>
        <fullName evidence="4">LTD domain-containing protein</fullName>
    </recommendedName>
</protein>
<comment type="caution">
    <text evidence="2">The sequence shown here is derived from an EMBL/GenBank/DDBJ whole genome shotgun (WGS) entry which is preliminary data.</text>
</comment>
<dbReference type="EMBL" id="QBKA01000002">
    <property type="protein sequence ID" value="RDC60006.1"/>
    <property type="molecule type" value="Genomic_DNA"/>
</dbReference>
<feature type="signal peptide" evidence="1">
    <location>
        <begin position="1"/>
        <end position="23"/>
    </location>
</feature>
<gene>
    <name evidence="2" type="ORF">HME9302_01204</name>
</gene>
<evidence type="ECO:0008006" key="4">
    <source>
        <dbReference type="Google" id="ProtNLM"/>
    </source>
</evidence>
<proteinExistence type="predicted"/>
<dbReference type="Proteomes" id="UP000253727">
    <property type="component" value="Unassembled WGS sequence"/>
</dbReference>
<evidence type="ECO:0000313" key="2">
    <source>
        <dbReference type="EMBL" id="RDC60006.1"/>
    </source>
</evidence>
<dbReference type="OrthoDB" id="7433581at2"/>
<dbReference type="RefSeq" id="WP_147270775.1">
    <property type="nucleotide sequence ID" value="NZ_QBKA01000002.1"/>
</dbReference>
<organism evidence="2 3">
    <name type="scientific">Alteripontixanthobacter maritimus</name>
    <dbReference type="NCBI Taxonomy" id="2161824"/>
    <lineage>
        <taxon>Bacteria</taxon>
        <taxon>Pseudomonadati</taxon>
        <taxon>Pseudomonadota</taxon>
        <taxon>Alphaproteobacteria</taxon>
        <taxon>Sphingomonadales</taxon>
        <taxon>Erythrobacteraceae</taxon>
        <taxon>Alteripontixanthobacter</taxon>
    </lineage>
</organism>
<sequence length="303" mass="31301">MKKRVSTIAGIIVSFAFAPAAYAECTVPHVLTNGEVADATVVMDNFTALADCANEAVTPTEPFETGEIAVINGPKSVTGGNLTGDVTTTGGTVTTLAETGVAPGSYINPNITVDAKGRITTATNGVGGGGSGGSDWTEFTLTNPGAETGDVSGWTMAGGGFTATTANPSGHSMIPLIGTYSFTASANSNPTMHQVIDLTTFATAIDTGSVFAMVEAFAADTYTKGEYPYIYLLFMDSAGAEMTRTMSPMQALSIGSNKWRSISAEGRIPKSARSMAVYVWAKRADGTNNNVAFDGIKAFIRGF</sequence>